<dbReference type="AlphaFoldDB" id="A0AAD5QJF6"/>
<evidence type="ECO:0000313" key="1">
    <source>
        <dbReference type="EMBL" id="KAJ1350740.1"/>
    </source>
</evidence>
<organism evidence="1 2">
    <name type="scientific">Parelaphostrongylus tenuis</name>
    <name type="common">Meningeal worm</name>
    <dbReference type="NCBI Taxonomy" id="148309"/>
    <lineage>
        <taxon>Eukaryota</taxon>
        <taxon>Metazoa</taxon>
        <taxon>Ecdysozoa</taxon>
        <taxon>Nematoda</taxon>
        <taxon>Chromadorea</taxon>
        <taxon>Rhabditida</taxon>
        <taxon>Rhabditina</taxon>
        <taxon>Rhabditomorpha</taxon>
        <taxon>Strongyloidea</taxon>
        <taxon>Metastrongylidae</taxon>
        <taxon>Parelaphostrongylus</taxon>
    </lineage>
</organism>
<dbReference type="Proteomes" id="UP001196413">
    <property type="component" value="Unassembled WGS sequence"/>
</dbReference>
<gene>
    <name evidence="1" type="ORF">KIN20_006614</name>
</gene>
<protein>
    <submittedName>
        <fullName evidence="1">Uncharacterized protein</fullName>
    </submittedName>
</protein>
<accession>A0AAD5QJF6</accession>
<comment type="caution">
    <text evidence="1">The sequence shown here is derived from an EMBL/GenBank/DDBJ whole genome shotgun (WGS) entry which is preliminary data.</text>
</comment>
<reference evidence="1" key="1">
    <citation type="submission" date="2021-06" db="EMBL/GenBank/DDBJ databases">
        <title>Parelaphostrongylus tenuis whole genome reference sequence.</title>
        <authorList>
            <person name="Garwood T.J."/>
            <person name="Larsen P.A."/>
            <person name="Fountain-Jones N.M."/>
            <person name="Garbe J.R."/>
            <person name="Macchietto M.G."/>
            <person name="Kania S.A."/>
            <person name="Gerhold R.W."/>
            <person name="Richards J.E."/>
            <person name="Wolf T.M."/>
        </authorList>
    </citation>
    <scope>NUCLEOTIDE SEQUENCE</scope>
    <source>
        <strain evidence="1">MNPRO001-30</strain>
        <tissue evidence="1">Meninges</tissue>
    </source>
</reference>
<proteinExistence type="predicted"/>
<sequence length="199" mass="22882">MFLTFSRSNVSVTCILFEILPASSELLVSQVTKYDVYIINAPFGRRRSHGGSSRSELEPVEFTPIAQPTFKEDYTTDICDLINDGSCVLPHCSAVGQLVKYLHRKKKCRSLYVFILKISQKCLYRAYSTPRTMKRATTLLSRFWEESANTRQISPNGSSHRVFIKCIMFPSKCCSMKEHRTNESQRTRRLRCSSPTEEM</sequence>
<name>A0AAD5QJF6_PARTN</name>
<keyword evidence="2" id="KW-1185">Reference proteome</keyword>
<evidence type="ECO:0000313" key="2">
    <source>
        <dbReference type="Proteomes" id="UP001196413"/>
    </source>
</evidence>
<dbReference type="EMBL" id="JAHQIW010000940">
    <property type="protein sequence ID" value="KAJ1350740.1"/>
    <property type="molecule type" value="Genomic_DNA"/>
</dbReference>